<dbReference type="InterPro" id="IPR013830">
    <property type="entry name" value="SGNH_hydro"/>
</dbReference>
<evidence type="ECO:0000313" key="2">
    <source>
        <dbReference type="EMBL" id="MDT9599353.1"/>
    </source>
</evidence>
<feature type="domain" description="SGNH hydrolase-type esterase" evidence="1">
    <location>
        <begin position="37"/>
        <end position="198"/>
    </location>
</feature>
<gene>
    <name evidence="2" type="ORF">RQX22_10375</name>
</gene>
<proteinExistence type="predicted"/>
<dbReference type="InterPro" id="IPR036514">
    <property type="entry name" value="SGNH_hydro_sf"/>
</dbReference>
<keyword evidence="3" id="KW-1185">Reference proteome</keyword>
<dbReference type="PANTHER" id="PTHR30383">
    <property type="entry name" value="THIOESTERASE 1/PROTEASE 1/LYSOPHOSPHOLIPASE L1"/>
    <property type="match status" value="1"/>
</dbReference>
<dbReference type="Gene3D" id="3.40.50.1110">
    <property type="entry name" value="SGNH hydrolase"/>
    <property type="match status" value="1"/>
</dbReference>
<protein>
    <submittedName>
        <fullName evidence="2">Arylesterase</fullName>
    </submittedName>
</protein>
<reference evidence="2 3" key="1">
    <citation type="submission" date="2023-05" db="EMBL/GenBank/DDBJ databases">
        <authorList>
            <person name="Guo Y."/>
        </authorList>
    </citation>
    <scope>NUCLEOTIDE SEQUENCE [LARGE SCALE GENOMIC DNA]</scope>
    <source>
        <strain evidence="2 3">GR2756</strain>
    </source>
</reference>
<organism evidence="2 3">
    <name type="scientific">Sphingosinicella rhizophila</name>
    <dbReference type="NCBI Taxonomy" id="3050082"/>
    <lineage>
        <taxon>Bacteria</taxon>
        <taxon>Pseudomonadati</taxon>
        <taxon>Pseudomonadota</taxon>
        <taxon>Alphaproteobacteria</taxon>
        <taxon>Sphingomonadales</taxon>
        <taxon>Sphingosinicellaceae</taxon>
        <taxon>Sphingosinicella</taxon>
    </lineage>
</organism>
<sequence>MSLRPLPYGPRSWFVYAAFLMIGLAAPAHAKDIHILAFGDSLTAGYGLKQGQGFAPQLEDALRRHGISAFVVNAGVSGDTTAGGRSRIGWTLDGLKQKPDLAIIALGGNDMLRGIAPGQTRADLDFILAELKRRNIRTLVAGMMAAPNLGPAYGTAFNRIFPDLAKKYGAPLYPFFLDGVTGNAGLNLPDRIHPNFQGIKQMVTRILPYILETLGKRS</sequence>
<comment type="caution">
    <text evidence="2">The sequence shown here is derived from an EMBL/GenBank/DDBJ whole genome shotgun (WGS) entry which is preliminary data.</text>
</comment>
<dbReference type="CDD" id="cd01822">
    <property type="entry name" value="Lysophospholipase_L1_like"/>
    <property type="match status" value="1"/>
</dbReference>
<dbReference type="InterPro" id="IPR051532">
    <property type="entry name" value="Ester_Hydrolysis_Enzymes"/>
</dbReference>
<dbReference type="Proteomes" id="UP001259572">
    <property type="component" value="Unassembled WGS sequence"/>
</dbReference>
<accession>A0ABU3Q8P5</accession>
<dbReference type="EMBL" id="JAVUPU010000004">
    <property type="protein sequence ID" value="MDT9599353.1"/>
    <property type="molecule type" value="Genomic_DNA"/>
</dbReference>
<dbReference type="InterPro" id="IPR008265">
    <property type="entry name" value="Lipase_GDSL_AS"/>
</dbReference>
<name>A0ABU3Q8P5_9SPHN</name>
<dbReference type="SUPFAM" id="SSF52266">
    <property type="entry name" value="SGNH hydrolase"/>
    <property type="match status" value="1"/>
</dbReference>
<dbReference type="PROSITE" id="PS01098">
    <property type="entry name" value="LIPASE_GDSL_SER"/>
    <property type="match status" value="1"/>
</dbReference>
<dbReference type="PANTHER" id="PTHR30383:SF24">
    <property type="entry name" value="THIOESTERASE 1_PROTEASE 1_LYSOPHOSPHOLIPASE L1"/>
    <property type="match status" value="1"/>
</dbReference>
<evidence type="ECO:0000259" key="1">
    <source>
        <dbReference type="Pfam" id="PF13472"/>
    </source>
</evidence>
<dbReference type="RefSeq" id="WP_315726175.1">
    <property type="nucleotide sequence ID" value="NZ_JAVUPU010000004.1"/>
</dbReference>
<evidence type="ECO:0000313" key="3">
    <source>
        <dbReference type="Proteomes" id="UP001259572"/>
    </source>
</evidence>
<dbReference type="Pfam" id="PF13472">
    <property type="entry name" value="Lipase_GDSL_2"/>
    <property type="match status" value="1"/>
</dbReference>